<dbReference type="RefSeq" id="WP_116181993.1">
    <property type="nucleotide sequence ID" value="NZ_CP144375.1"/>
</dbReference>
<keyword evidence="3" id="KW-0804">Transcription</keyword>
<dbReference type="AlphaFoldDB" id="A0A3E0GV01"/>
<organism evidence="6 7">
    <name type="scientific">Kutzneria buriramensis</name>
    <dbReference type="NCBI Taxonomy" id="1045776"/>
    <lineage>
        <taxon>Bacteria</taxon>
        <taxon>Bacillati</taxon>
        <taxon>Actinomycetota</taxon>
        <taxon>Actinomycetes</taxon>
        <taxon>Pseudonocardiales</taxon>
        <taxon>Pseudonocardiaceae</taxon>
        <taxon>Kutzneria</taxon>
    </lineage>
</organism>
<dbReference type="Gene3D" id="1.10.260.40">
    <property type="entry name" value="lambda repressor-like DNA-binding domains"/>
    <property type="match status" value="1"/>
</dbReference>
<feature type="domain" description="HTH cro/C1-type" evidence="5">
    <location>
        <begin position="4"/>
        <end position="38"/>
    </location>
</feature>
<dbReference type="SUPFAM" id="SSF47413">
    <property type="entry name" value="lambda repressor-like DNA-binding domains"/>
    <property type="match status" value="1"/>
</dbReference>
<protein>
    <submittedName>
        <fullName evidence="6">LacI family transcriptional regulator</fullName>
    </submittedName>
</protein>
<accession>A0A3E0GV01</accession>
<evidence type="ECO:0000259" key="5">
    <source>
        <dbReference type="PROSITE" id="PS50943"/>
    </source>
</evidence>
<dbReference type="CDD" id="cd06267">
    <property type="entry name" value="PBP1_LacI_sugar_binding-like"/>
    <property type="match status" value="1"/>
</dbReference>
<dbReference type="Pfam" id="PF13377">
    <property type="entry name" value="Peripla_BP_3"/>
    <property type="match status" value="1"/>
</dbReference>
<dbReference type="PROSITE" id="PS50932">
    <property type="entry name" value="HTH_LACI_2"/>
    <property type="match status" value="1"/>
</dbReference>
<evidence type="ECO:0000259" key="4">
    <source>
        <dbReference type="PROSITE" id="PS50932"/>
    </source>
</evidence>
<evidence type="ECO:0000313" key="7">
    <source>
        <dbReference type="Proteomes" id="UP000256269"/>
    </source>
</evidence>
<evidence type="ECO:0000256" key="3">
    <source>
        <dbReference type="ARBA" id="ARBA00023163"/>
    </source>
</evidence>
<dbReference type="Pfam" id="PF00356">
    <property type="entry name" value="LacI"/>
    <property type="match status" value="1"/>
</dbReference>
<dbReference type="InterPro" id="IPR001387">
    <property type="entry name" value="Cro/C1-type_HTH"/>
</dbReference>
<feature type="domain" description="HTH lacI-type" evidence="4">
    <location>
        <begin position="3"/>
        <end position="58"/>
    </location>
</feature>
<name>A0A3E0GV01_9PSEU</name>
<reference evidence="6 7" key="1">
    <citation type="submission" date="2018-08" db="EMBL/GenBank/DDBJ databases">
        <title>Genomic Encyclopedia of Archaeal and Bacterial Type Strains, Phase II (KMG-II): from individual species to whole genera.</title>
        <authorList>
            <person name="Goeker M."/>
        </authorList>
    </citation>
    <scope>NUCLEOTIDE SEQUENCE [LARGE SCALE GENOMIC DNA]</scope>
    <source>
        <strain evidence="6 7">DSM 45791</strain>
    </source>
</reference>
<dbReference type="SUPFAM" id="SSF53822">
    <property type="entry name" value="Periplasmic binding protein-like I"/>
    <property type="match status" value="1"/>
</dbReference>
<dbReference type="PROSITE" id="PS50943">
    <property type="entry name" value="HTH_CROC1"/>
    <property type="match status" value="1"/>
</dbReference>
<dbReference type="GO" id="GO:0000976">
    <property type="term" value="F:transcription cis-regulatory region binding"/>
    <property type="evidence" value="ECO:0007669"/>
    <property type="project" value="TreeGrafter"/>
</dbReference>
<dbReference type="InterPro" id="IPR010982">
    <property type="entry name" value="Lambda_DNA-bd_dom_sf"/>
</dbReference>
<dbReference type="PRINTS" id="PR00036">
    <property type="entry name" value="HTHLACI"/>
</dbReference>
<dbReference type="InterPro" id="IPR046335">
    <property type="entry name" value="LacI/GalR-like_sensor"/>
</dbReference>
<keyword evidence="1" id="KW-0805">Transcription regulation</keyword>
<dbReference type="PANTHER" id="PTHR30146:SF24">
    <property type="entry name" value="XYLOSE OPERON REGULATORY PROTEIN"/>
    <property type="match status" value="1"/>
</dbReference>
<dbReference type="PROSITE" id="PS00356">
    <property type="entry name" value="HTH_LACI_1"/>
    <property type="match status" value="1"/>
</dbReference>
<dbReference type="OrthoDB" id="9796186at2"/>
<dbReference type="EMBL" id="QUNO01000034">
    <property type="protein sequence ID" value="REH26157.1"/>
    <property type="molecule type" value="Genomic_DNA"/>
</dbReference>
<dbReference type="Proteomes" id="UP000256269">
    <property type="component" value="Unassembled WGS sequence"/>
</dbReference>
<evidence type="ECO:0000256" key="1">
    <source>
        <dbReference type="ARBA" id="ARBA00023015"/>
    </source>
</evidence>
<evidence type="ECO:0000313" key="6">
    <source>
        <dbReference type="EMBL" id="REH26157.1"/>
    </source>
</evidence>
<proteinExistence type="predicted"/>
<dbReference type="SMART" id="SM00354">
    <property type="entry name" value="HTH_LACI"/>
    <property type="match status" value="1"/>
</dbReference>
<keyword evidence="7" id="KW-1185">Reference proteome</keyword>
<dbReference type="Gene3D" id="3.40.50.2300">
    <property type="match status" value="2"/>
</dbReference>
<dbReference type="InterPro" id="IPR028082">
    <property type="entry name" value="Peripla_BP_I"/>
</dbReference>
<comment type="caution">
    <text evidence="6">The sequence shown here is derived from an EMBL/GenBank/DDBJ whole genome shotgun (WGS) entry which is preliminary data.</text>
</comment>
<sequence length="341" mass="36651">MRVTLRDVAERAGVSIMTVSNVINGNRARVSPETIERVQRIAAELGYVPSASARSLSARSSRLIGLLVPAADEDSLMISPHNVAMVGQIERELRRLGYHLLLRGIANQREVTEALQSWSLDGAILLGFLDEQVDGLTAKTVGSVHVLAIDSYSTNPLTIGPRSDDFTGARLATRHLLDLGHRRIVFAGPAFTGVGVVHERFEGYRQAHADVGATWDGQFIETVNTTHADGRELGLGLLDRHPEATAVFATADVLAIGIMRGLAESGVRVPDDVSVVGFDDLDLCEYAVPRLTTVSQDITAKAATAVRMLIDSIENGARPSEPVTITVSLVKRESTAPAPHQ</sequence>
<dbReference type="PANTHER" id="PTHR30146">
    <property type="entry name" value="LACI-RELATED TRANSCRIPTIONAL REPRESSOR"/>
    <property type="match status" value="1"/>
</dbReference>
<dbReference type="GO" id="GO:0003700">
    <property type="term" value="F:DNA-binding transcription factor activity"/>
    <property type="evidence" value="ECO:0007669"/>
    <property type="project" value="TreeGrafter"/>
</dbReference>
<gene>
    <name evidence="6" type="ORF">BCF44_13412</name>
</gene>
<evidence type="ECO:0000256" key="2">
    <source>
        <dbReference type="ARBA" id="ARBA00023125"/>
    </source>
</evidence>
<keyword evidence="2" id="KW-0238">DNA-binding</keyword>
<dbReference type="CDD" id="cd01392">
    <property type="entry name" value="HTH_LacI"/>
    <property type="match status" value="1"/>
</dbReference>
<dbReference type="InterPro" id="IPR000843">
    <property type="entry name" value="HTH_LacI"/>
</dbReference>